<name>A0A1G4I046_TRYEQ</name>
<proteinExistence type="inferred from homology"/>
<keyword evidence="12" id="KW-0170">Cobalt</keyword>
<feature type="binding site" evidence="13">
    <location>
        <begin position="217"/>
        <end position="218"/>
    </location>
    <ligand>
        <name>substrate</name>
    </ligand>
</feature>
<dbReference type="InterPro" id="IPR026019">
    <property type="entry name" value="Ribul_P_3_epim"/>
</dbReference>
<keyword evidence="9 10" id="KW-0413">Isomerase</keyword>
<evidence type="ECO:0000256" key="9">
    <source>
        <dbReference type="ARBA" id="ARBA00023235"/>
    </source>
</evidence>
<dbReference type="HAMAP" id="MF_02227">
    <property type="entry name" value="RPE"/>
    <property type="match status" value="1"/>
</dbReference>
<dbReference type="SUPFAM" id="SSF51366">
    <property type="entry name" value="Ribulose-phoshate binding barrel"/>
    <property type="match status" value="1"/>
</dbReference>
<comment type="similarity">
    <text evidence="6 10">Belongs to the ribulose-phosphate 3-epimerase family.</text>
</comment>
<dbReference type="Pfam" id="PF00834">
    <property type="entry name" value="Ribul_P_3_epim"/>
    <property type="match status" value="1"/>
</dbReference>
<reference evidence="14" key="1">
    <citation type="submission" date="2016-09" db="EMBL/GenBank/DDBJ databases">
        <authorList>
            <person name="Hebert L."/>
            <person name="Moumen B."/>
        </authorList>
    </citation>
    <scope>NUCLEOTIDE SEQUENCE [LARGE SCALE GENOMIC DNA]</scope>
    <source>
        <strain evidence="14">OVI</strain>
    </source>
</reference>
<comment type="cofactor">
    <cofactor evidence="2">
        <name>Mn(2+)</name>
        <dbReference type="ChEBI" id="CHEBI:29035"/>
    </cofactor>
</comment>
<evidence type="ECO:0000256" key="10">
    <source>
        <dbReference type="PIRNR" id="PIRNR001461"/>
    </source>
</evidence>
<accession>A0A1G4I046</accession>
<comment type="cofactor">
    <cofactor evidence="4">
        <name>Zn(2+)</name>
        <dbReference type="ChEBI" id="CHEBI:29105"/>
    </cofactor>
</comment>
<dbReference type="EMBL" id="CZPT02000209">
    <property type="protein sequence ID" value="SCU65028.1"/>
    <property type="molecule type" value="Genomic_DNA"/>
</dbReference>
<feature type="binding site" evidence="12">
    <location>
        <position position="195"/>
    </location>
    <ligand>
        <name>a divalent metal cation</name>
        <dbReference type="ChEBI" id="CHEBI:60240"/>
    </ligand>
</feature>
<dbReference type="NCBIfam" id="TIGR01163">
    <property type="entry name" value="rpe"/>
    <property type="match status" value="1"/>
</dbReference>
<dbReference type="Proteomes" id="UP000195570">
    <property type="component" value="Unassembled WGS sequence"/>
</dbReference>
<keyword evidence="12" id="KW-0862">Zinc</keyword>
<feature type="active site" description="Proton acceptor" evidence="11">
    <location>
        <position position="56"/>
    </location>
</feature>
<evidence type="ECO:0000256" key="1">
    <source>
        <dbReference type="ARBA" id="ARBA00001782"/>
    </source>
</evidence>
<dbReference type="GO" id="GO:0004750">
    <property type="term" value="F:D-ribulose-phosphate 3-epimerase activity"/>
    <property type="evidence" value="ECO:0007669"/>
    <property type="project" value="UniProtKB-EC"/>
</dbReference>
<evidence type="ECO:0000313" key="14">
    <source>
        <dbReference type="EMBL" id="SCU65028.1"/>
    </source>
</evidence>
<feature type="binding site" evidence="13">
    <location>
        <position position="88"/>
    </location>
    <ligand>
        <name>substrate</name>
    </ligand>
</feature>
<feature type="binding site" evidence="13">
    <location>
        <begin position="166"/>
        <end position="169"/>
    </location>
    <ligand>
        <name>substrate</name>
    </ligand>
</feature>
<comment type="cofactor">
    <cofactor evidence="12">
        <name>a divalent metal cation</name>
        <dbReference type="ChEBI" id="CHEBI:60240"/>
    </cofactor>
    <text evidence="12">Binds 1 divalent metal cation per subunit.</text>
</comment>
<dbReference type="CDD" id="cd00429">
    <property type="entry name" value="RPE"/>
    <property type="match status" value="1"/>
</dbReference>
<evidence type="ECO:0000256" key="5">
    <source>
        <dbReference type="ARBA" id="ARBA00001954"/>
    </source>
</evidence>
<keyword evidence="8 12" id="KW-0479">Metal-binding</keyword>
<dbReference type="VEuPathDB" id="TriTrypDB:TEOVI_000721300"/>
<keyword evidence="10" id="KW-0119">Carbohydrate metabolism</keyword>
<keyword evidence="12" id="KW-0464">Manganese</keyword>
<dbReference type="InterPro" id="IPR011060">
    <property type="entry name" value="RibuloseP-bd_barrel"/>
</dbReference>
<dbReference type="Gene3D" id="3.20.20.70">
    <property type="entry name" value="Aldolase class I"/>
    <property type="match status" value="1"/>
</dbReference>
<dbReference type="PROSITE" id="PS01085">
    <property type="entry name" value="RIBUL_P_3_EPIMER_1"/>
    <property type="match status" value="1"/>
</dbReference>
<dbReference type="AlphaFoldDB" id="A0A1G4I046"/>
<comment type="catalytic activity">
    <reaction evidence="1 10">
        <text>D-ribulose 5-phosphate = D-xylulose 5-phosphate</text>
        <dbReference type="Rhea" id="RHEA:13677"/>
        <dbReference type="ChEBI" id="CHEBI:57737"/>
        <dbReference type="ChEBI" id="CHEBI:58121"/>
        <dbReference type="EC" id="5.1.3.1"/>
    </reaction>
</comment>
<dbReference type="GO" id="GO:0006098">
    <property type="term" value="P:pentose-phosphate shunt"/>
    <property type="evidence" value="ECO:0007669"/>
    <property type="project" value="InterPro"/>
</dbReference>
<evidence type="ECO:0000256" key="3">
    <source>
        <dbReference type="ARBA" id="ARBA00001941"/>
    </source>
</evidence>
<organism evidence="14 15">
    <name type="scientific">Trypanosoma equiperdum</name>
    <dbReference type="NCBI Taxonomy" id="5694"/>
    <lineage>
        <taxon>Eukaryota</taxon>
        <taxon>Discoba</taxon>
        <taxon>Euglenozoa</taxon>
        <taxon>Kinetoplastea</taxon>
        <taxon>Metakinetoplastina</taxon>
        <taxon>Trypanosomatida</taxon>
        <taxon>Trypanosomatidae</taxon>
        <taxon>Trypanosoma</taxon>
    </lineage>
</organism>
<evidence type="ECO:0000256" key="13">
    <source>
        <dbReference type="PIRSR" id="PIRSR001461-3"/>
    </source>
</evidence>
<comment type="cofactor">
    <cofactor evidence="3">
        <name>Co(2+)</name>
        <dbReference type="ChEBI" id="CHEBI:48828"/>
    </cofactor>
</comment>
<dbReference type="NCBIfam" id="NF004076">
    <property type="entry name" value="PRK05581.1-4"/>
    <property type="match status" value="1"/>
</dbReference>
<dbReference type="InterPro" id="IPR013785">
    <property type="entry name" value="Aldolase_TIM"/>
</dbReference>
<dbReference type="InterPro" id="IPR000056">
    <property type="entry name" value="Ribul_P_3_epim-like"/>
</dbReference>
<feature type="active site" description="Proton donor" evidence="11">
    <location>
        <position position="195"/>
    </location>
</feature>
<evidence type="ECO:0000256" key="7">
    <source>
        <dbReference type="ARBA" id="ARBA00013188"/>
    </source>
</evidence>
<feature type="binding site" evidence="12">
    <location>
        <position position="56"/>
    </location>
    <ligand>
        <name>a divalent metal cation</name>
        <dbReference type="ChEBI" id="CHEBI:60240"/>
    </ligand>
</feature>
<dbReference type="GO" id="GO:0005737">
    <property type="term" value="C:cytoplasm"/>
    <property type="evidence" value="ECO:0007669"/>
    <property type="project" value="UniProtKB-ARBA"/>
</dbReference>
<comment type="cofactor">
    <cofactor evidence="5">
        <name>Fe(2+)</name>
        <dbReference type="ChEBI" id="CHEBI:29033"/>
    </cofactor>
</comment>
<evidence type="ECO:0000313" key="15">
    <source>
        <dbReference type="Proteomes" id="UP000195570"/>
    </source>
</evidence>
<dbReference type="EC" id="5.1.3.1" evidence="7 10"/>
<feature type="binding site" evidence="13">
    <location>
        <position position="26"/>
    </location>
    <ligand>
        <name>substrate</name>
    </ligand>
</feature>
<feature type="binding site" evidence="13">
    <location>
        <position position="197"/>
    </location>
    <ligand>
        <name>substrate</name>
    </ligand>
</feature>
<evidence type="ECO:0000256" key="6">
    <source>
        <dbReference type="ARBA" id="ARBA00009541"/>
    </source>
</evidence>
<evidence type="ECO:0000256" key="8">
    <source>
        <dbReference type="ARBA" id="ARBA00022723"/>
    </source>
</evidence>
<evidence type="ECO:0000256" key="4">
    <source>
        <dbReference type="ARBA" id="ARBA00001947"/>
    </source>
</evidence>
<dbReference type="GO" id="GO:0005975">
    <property type="term" value="P:carbohydrate metabolic process"/>
    <property type="evidence" value="ECO:0007669"/>
    <property type="project" value="InterPro"/>
</dbReference>
<sequence>MVHRQDGAVVHCSRETGRLSAIIAPSILASDFAQLLSECQSVLSPEGGAADWLHVDVMDGHFVPNISIGMCVVQSLRSHLQDVFLDVHCMVSDPDRWVEEMAKAGATQMTFHVEAVADPKAVARHIRAAGMLCGVALKPKTPVSSVLNLVEEQLIDMVLVMTVEPGFGGQSFMQDMMPKVEELRARFPCLNIQVDGGIGPGTIDAPARAGANVIVAGTSIFRADSRKEATESMRRVVQGYLGSTTS</sequence>
<dbReference type="FunFam" id="3.20.20.70:FF:000171">
    <property type="entry name" value="Ribulose-phosphate 3-epimerase"/>
    <property type="match status" value="1"/>
</dbReference>
<keyword evidence="15" id="KW-1185">Reference proteome</keyword>
<dbReference type="RefSeq" id="XP_067076687.1">
    <property type="nucleotide sequence ID" value="XM_067220586.1"/>
</dbReference>
<dbReference type="PANTHER" id="PTHR11749">
    <property type="entry name" value="RIBULOSE-5-PHOSPHATE-3-EPIMERASE"/>
    <property type="match status" value="1"/>
</dbReference>
<dbReference type="GO" id="GO:0046872">
    <property type="term" value="F:metal ion binding"/>
    <property type="evidence" value="ECO:0007669"/>
    <property type="project" value="UniProtKB-KW"/>
</dbReference>
<comment type="caution">
    <text evidence="14">The sequence shown here is derived from an EMBL/GenBank/DDBJ whole genome shotgun (WGS) entry which is preliminary data.</text>
</comment>
<feature type="binding site" evidence="12">
    <location>
        <position position="88"/>
    </location>
    <ligand>
        <name>a divalent metal cation</name>
        <dbReference type="ChEBI" id="CHEBI:60240"/>
    </ligand>
</feature>
<gene>
    <name evidence="14" type="ORF">TEOVI_000721300</name>
</gene>
<evidence type="ECO:0000256" key="2">
    <source>
        <dbReference type="ARBA" id="ARBA00001936"/>
    </source>
</evidence>
<dbReference type="PIRSF" id="PIRSF001461">
    <property type="entry name" value="RPE"/>
    <property type="match status" value="1"/>
</dbReference>
<protein>
    <recommendedName>
        <fullName evidence="7 10">Ribulose-phosphate 3-epimerase</fullName>
        <ecNumber evidence="7 10">5.1.3.1</ecNumber>
    </recommendedName>
</protein>
<dbReference type="PROSITE" id="PS01086">
    <property type="entry name" value="RIBUL_P_3_EPIMER_2"/>
    <property type="match status" value="1"/>
</dbReference>
<feature type="binding site" evidence="12">
    <location>
        <position position="54"/>
    </location>
    <ligand>
        <name>a divalent metal cation</name>
        <dbReference type="ChEBI" id="CHEBI:60240"/>
    </ligand>
</feature>
<dbReference type="GeneID" id="92381147"/>
<evidence type="ECO:0000256" key="11">
    <source>
        <dbReference type="PIRSR" id="PIRSR001461-1"/>
    </source>
</evidence>
<evidence type="ECO:0000256" key="12">
    <source>
        <dbReference type="PIRSR" id="PIRSR001461-2"/>
    </source>
</evidence>